<dbReference type="Proteomes" id="UP000468668">
    <property type="component" value="Unassembled WGS sequence"/>
</dbReference>
<evidence type="ECO:0000313" key="3">
    <source>
        <dbReference type="EMBL" id="KAB1642066.1"/>
    </source>
</evidence>
<comment type="caution">
    <text evidence="3">The sequence shown here is derived from an EMBL/GenBank/DDBJ whole genome shotgun (WGS) entry which is preliminary data.</text>
</comment>
<dbReference type="SUPFAM" id="SSF158997">
    <property type="entry name" value="Trm112p-like"/>
    <property type="match status" value="1"/>
</dbReference>
<feature type="transmembrane region" description="Helical" evidence="2">
    <location>
        <begin position="107"/>
        <end position="126"/>
    </location>
</feature>
<evidence type="ECO:0000256" key="1">
    <source>
        <dbReference type="SAM" id="MobiDB-lite"/>
    </source>
</evidence>
<gene>
    <name evidence="3" type="ORF">F8C90_02515</name>
</gene>
<sequence>MKIVNLTCPGCGARLEVDMDRKMAFCSYCGAALPVDDEIQKVQLDGAEKAGYEFEKGRQRAQAEAAQASFPPQQACYQPASQPTFQPQVSPQPQQAPQEPPKRRKTWLWVLGWICIFPVPLTIIMLNKEDMSKKARYGIIAAGWILYLLIGLGGGGSK</sequence>
<keyword evidence="2" id="KW-0472">Membrane</keyword>
<name>A0A6N6NNE8_9ACTN</name>
<keyword evidence="4" id="KW-1185">Reference proteome</keyword>
<dbReference type="EMBL" id="WAJR01000003">
    <property type="protein sequence ID" value="KAB1642066.1"/>
    <property type="molecule type" value="Genomic_DNA"/>
</dbReference>
<proteinExistence type="predicted"/>
<reference evidence="3 4" key="1">
    <citation type="submission" date="2019-09" db="EMBL/GenBank/DDBJ databases">
        <title>Whole genome shotgun sequencing (WGS) of Ellagibacter isourolithinifaciens DSM 104140(T) and Adlercreutzia muris DSM 29508(T).</title>
        <authorList>
            <person name="Stoll D.A."/>
            <person name="Danylec N."/>
            <person name="Huch M."/>
        </authorList>
    </citation>
    <scope>NUCLEOTIDE SEQUENCE [LARGE SCALE GENOMIC DNA]</scope>
    <source>
        <strain evidence="3 4">DSM 104140</strain>
    </source>
</reference>
<dbReference type="GeneID" id="98657273"/>
<protein>
    <recommendedName>
        <fullName evidence="5">Zinc ribbon domain-containing protein</fullName>
    </recommendedName>
</protein>
<feature type="region of interest" description="Disordered" evidence="1">
    <location>
        <begin position="75"/>
        <end position="101"/>
    </location>
</feature>
<evidence type="ECO:0008006" key="5">
    <source>
        <dbReference type="Google" id="ProtNLM"/>
    </source>
</evidence>
<dbReference type="AlphaFoldDB" id="A0A6N6NNE8"/>
<keyword evidence="2" id="KW-1133">Transmembrane helix</keyword>
<dbReference type="RefSeq" id="WP_158048876.1">
    <property type="nucleotide sequence ID" value="NZ_DAWAFB010000002.1"/>
</dbReference>
<organism evidence="3 4">
    <name type="scientific">Ellagibacter isourolithinifaciens</name>
    <dbReference type="NCBI Taxonomy" id="2137581"/>
    <lineage>
        <taxon>Bacteria</taxon>
        <taxon>Bacillati</taxon>
        <taxon>Actinomycetota</taxon>
        <taxon>Coriobacteriia</taxon>
        <taxon>Eggerthellales</taxon>
        <taxon>Eggerthellaceae</taxon>
        <taxon>Ellagibacter</taxon>
    </lineage>
</organism>
<feature type="compositionally biased region" description="Low complexity" evidence="1">
    <location>
        <begin position="82"/>
        <end position="97"/>
    </location>
</feature>
<feature type="transmembrane region" description="Helical" evidence="2">
    <location>
        <begin position="138"/>
        <end position="156"/>
    </location>
</feature>
<evidence type="ECO:0000256" key="2">
    <source>
        <dbReference type="SAM" id="Phobius"/>
    </source>
</evidence>
<evidence type="ECO:0000313" key="4">
    <source>
        <dbReference type="Proteomes" id="UP000468668"/>
    </source>
</evidence>
<dbReference type="OrthoDB" id="9812205at2"/>
<keyword evidence="2" id="KW-0812">Transmembrane</keyword>
<accession>A0A6N6NNE8</accession>